<dbReference type="OrthoDB" id="4360026at2759"/>
<feature type="region of interest" description="Disordered" evidence="1">
    <location>
        <begin position="402"/>
        <end position="423"/>
    </location>
</feature>
<proteinExistence type="predicted"/>
<comment type="caution">
    <text evidence="2">The sequence shown here is derived from an EMBL/GenBank/DDBJ whole genome shotgun (WGS) entry which is preliminary data.</text>
</comment>
<dbReference type="EMBL" id="JAESVG020000007">
    <property type="protein sequence ID" value="KAG8625997.1"/>
    <property type="molecule type" value="Genomic_DNA"/>
</dbReference>
<evidence type="ECO:0000313" key="3">
    <source>
        <dbReference type="Proteomes" id="UP000809789"/>
    </source>
</evidence>
<keyword evidence="3" id="KW-1185">Reference proteome</keyword>
<reference evidence="2" key="1">
    <citation type="submission" date="2021-07" db="EMBL/GenBank/DDBJ databases">
        <title>Elsinoe batatas strain:CRI-CJ2 Genome sequencing and assembly.</title>
        <authorList>
            <person name="Huang L."/>
        </authorList>
    </citation>
    <scope>NUCLEOTIDE SEQUENCE</scope>
    <source>
        <strain evidence="2">CRI-CJ2</strain>
    </source>
</reference>
<organism evidence="2 3">
    <name type="scientific">Elsinoe batatas</name>
    <dbReference type="NCBI Taxonomy" id="2601811"/>
    <lineage>
        <taxon>Eukaryota</taxon>
        <taxon>Fungi</taxon>
        <taxon>Dikarya</taxon>
        <taxon>Ascomycota</taxon>
        <taxon>Pezizomycotina</taxon>
        <taxon>Dothideomycetes</taxon>
        <taxon>Dothideomycetidae</taxon>
        <taxon>Myriangiales</taxon>
        <taxon>Elsinoaceae</taxon>
        <taxon>Elsinoe</taxon>
    </lineage>
</organism>
<name>A0A8K0PEW6_9PEZI</name>
<protein>
    <submittedName>
        <fullName evidence="2">Uncharacterized protein</fullName>
    </submittedName>
</protein>
<evidence type="ECO:0000256" key="1">
    <source>
        <dbReference type="SAM" id="MobiDB-lite"/>
    </source>
</evidence>
<accession>A0A8K0PEW6</accession>
<dbReference type="AlphaFoldDB" id="A0A8K0PEW6"/>
<dbReference type="Proteomes" id="UP000809789">
    <property type="component" value="Unassembled WGS sequence"/>
</dbReference>
<evidence type="ECO:0000313" key="2">
    <source>
        <dbReference type="EMBL" id="KAG8625997.1"/>
    </source>
</evidence>
<sequence length="423" mass="48645">MSCAQPQGFVRAWKDNCHYTLYHPLKAVIQEPVIYAILNDYRRTVEQDNPKTVVGLNCDTAVRSSLDGKQKIHRLSNIAADGSWPMDWTGRGPTYYEGFQRRLFDITEDQSINDIKVKDVRKLDDLTPLLHSPLPRHLPHLKRKDLLIYVAAAEGNIERYARLRRPFCEDRREEIAALVRGIYHHAFFAKWCASQPDFLLVLAIQKAITARYIMSGDVSRITTDSSVYQIWYPVQADYHTYHEVLRRCPSMRQAVARAAVVINSATLFKEADPDPSDRRLGLEAQASRNPWFLEDLQRRAAEQGKEIDIEARESTLDRPHVRDVIRESFNITHAPKDLNEIEPFKFAGWFGDYDGYDFDVAPAAATAIASEEVKSHPRFKKAGHFDQRYLFQDGPYSEFDDWELPASDASVDSDPEPIRDLFD</sequence>
<gene>
    <name evidence="2" type="ORF">KVT40_006398</name>
</gene>